<sequence length="153" mass="17432">MNRKRLISTEQWNRPGDNSPMTSKVWKSDGGVIYDMFLKDELIQSTFSPRPYKLGQACDGTIDTCTIALLISYCRDKKIDLQALLNLCYPNDNWSYFTKDYQNNKLTLAHEEGLNIPLNWNSTAFDGLSDSLTEINWHSAVGALEMLNSARKT</sequence>
<feature type="region of interest" description="Disordered" evidence="1">
    <location>
        <begin position="1"/>
        <end position="21"/>
    </location>
</feature>
<organism evidence="2 3">
    <name type="scientific">Aetokthonos hydrillicola Thurmond2011</name>
    <dbReference type="NCBI Taxonomy" id="2712845"/>
    <lineage>
        <taxon>Bacteria</taxon>
        <taxon>Bacillati</taxon>
        <taxon>Cyanobacteriota</taxon>
        <taxon>Cyanophyceae</taxon>
        <taxon>Nostocales</taxon>
        <taxon>Hapalosiphonaceae</taxon>
        <taxon>Aetokthonos</taxon>
    </lineage>
</organism>
<keyword evidence="3" id="KW-1185">Reference proteome</keyword>
<dbReference type="Proteomes" id="UP000667802">
    <property type="component" value="Unassembled WGS sequence"/>
</dbReference>
<evidence type="ECO:0000313" key="2">
    <source>
        <dbReference type="EMBL" id="MDR9899051.1"/>
    </source>
</evidence>
<dbReference type="AlphaFoldDB" id="A0AAP5ICL4"/>
<evidence type="ECO:0000313" key="3">
    <source>
        <dbReference type="Proteomes" id="UP000667802"/>
    </source>
</evidence>
<dbReference type="RefSeq" id="WP_208343920.1">
    <property type="nucleotide sequence ID" value="NZ_CAWQFN010000416.1"/>
</dbReference>
<evidence type="ECO:0000256" key="1">
    <source>
        <dbReference type="SAM" id="MobiDB-lite"/>
    </source>
</evidence>
<dbReference type="EMBL" id="JAALHA020000021">
    <property type="protein sequence ID" value="MDR9899051.1"/>
    <property type="molecule type" value="Genomic_DNA"/>
</dbReference>
<comment type="caution">
    <text evidence="2">The sequence shown here is derived from an EMBL/GenBank/DDBJ whole genome shotgun (WGS) entry which is preliminary data.</text>
</comment>
<accession>A0AAP5ICL4</accession>
<gene>
    <name evidence="2" type="ORF">G7B40_031495</name>
</gene>
<name>A0AAP5ICL4_9CYAN</name>
<reference evidence="3" key="1">
    <citation type="journal article" date="2021" name="Science">
        <title>Hunting the eagle killer: A cyanobacterial neurotoxin causes vacuolar myelinopathy.</title>
        <authorList>
            <person name="Breinlinger S."/>
            <person name="Phillips T.J."/>
            <person name="Haram B.N."/>
            <person name="Mares J."/>
            <person name="Martinez Yerena J.A."/>
            <person name="Hrouzek P."/>
            <person name="Sobotka R."/>
            <person name="Henderson W.M."/>
            <person name="Schmieder P."/>
            <person name="Williams S.M."/>
            <person name="Lauderdale J.D."/>
            <person name="Wilde H.D."/>
            <person name="Gerrin W."/>
            <person name="Kust A."/>
            <person name="Washington J.W."/>
            <person name="Wagner C."/>
            <person name="Geier B."/>
            <person name="Liebeke M."/>
            <person name="Enke H."/>
            <person name="Niedermeyer T.H.J."/>
            <person name="Wilde S.B."/>
        </authorList>
    </citation>
    <scope>NUCLEOTIDE SEQUENCE [LARGE SCALE GENOMIC DNA]</scope>
    <source>
        <strain evidence="3">Thurmond2011</strain>
    </source>
</reference>
<proteinExistence type="predicted"/>
<protein>
    <submittedName>
        <fullName evidence="2">Uncharacterized protein</fullName>
    </submittedName>
</protein>